<evidence type="ECO:0000256" key="13">
    <source>
        <dbReference type="PIRSR" id="PIRSR602401-1"/>
    </source>
</evidence>
<keyword evidence="12 15" id="KW-0472">Membrane</keyword>
<comment type="subcellular location">
    <subcellularLocation>
        <location evidence="3">Endoplasmic reticulum membrane</location>
        <topology evidence="3">Peripheral membrane protein</topology>
    </subcellularLocation>
    <subcellularLocation>
        <location evidence="2">Microsome membrane</location>
        <topology evidence="2">Peripheral membrane protein</topology>
    </subcellularLocation>
</comment>
<evidence type="ECO:0000256" key="15">
    <source>
        <dbReference type="SAM" id="Phobius"/>
    </source>
</evidence>
<evidence type="ECO:0000256" key="8">
    <source>
        <dbReference type="ARBA" id="ARBA00022848"/>
    </source>
</evidence>
<feature type="binding site" description="axial binding residue" evidence="13">
    <location>
        <position position="427"/>
    </location>
    <ligand>
        <name>heme</name>
        <dbReference type="ChEBI" id="CHEBI:30413"/>
    </ligand>
    <ligandPart>
        <name>Fe</name>
        <dbReference type="ChEBI" id="CHEBI:18248"/>
    </ligandPart>
</feature>
<dbReference type="PANTHER" id="PTHR24300">
    <property type="entry name" value="CYTOCHROME P450 508A4-RELATED"/>
    <property type="match status" value="1"/>
</dbReference>
<evidence type="ECO:0000256" key="9">
    <source>
        <dbReference type="ARBA" id="ARBA00023002"/>
    </source>
</evidence>
<dbReference type="GO" id="GO:0020037">
    <property type="term" value="F:heme binding"/>
    <property type="evidence" value="ECO:0007669"/>
    <property type="project" value="InterPro"/>
</dbReference>
<evidence type="ECO:0000256" key="7">
    <source>
        <dbReference type="ARBA" id="ARBA00022824"/>
    </source>
</evidence>
<gene>
    <name evidence="16" type="ORF">EB796_020965</name>
</gene>
<organism evidence="16 17">
    <name type="scientific">Bugula neritina</name>
    <name type="common">Brown bryozoan</name>
    <name type="synonym">Sertularia neritina</name>
    <dbReference type="NCBI Taxonomy" id="10212"/>
    <lineage>
        <taxon>Eukaryota</taxon>
        <taxon>Metazoa</taxon>
        <taxon>Spiralia</taxon>
        <taxon>Lophotrochozoa</taxon>
        <taxon>Bryozoa</taxon>
        <taxon>Gymnolaemata</taxon>
        <taxon>Cheilostomatida</taxon>
        <taxon>Flustrina</taxon>
        <taxon>Buguloidea</taxon>
        <taxon>Bugulidae</taxon>
        <taxon>Bugula</taxon>
    </lineage>
</organism>
<dbReference type="PROSITE" id="PS00086">
    <property type="entry name" value="CYTOCHROME_P450"/>
    <property type="match status" value="1"/>
</dbReference>
<keyword evidence="11 14" id="KW-0503">Monooxygenase</keyword>
<evidence type="ECO:0000256" key="14">
    <source>
        <dbReference type="RuleBase" id="RU000461"/>
    </source>
</evidence>
<evidence type="ECO:0000256" key="5">
    <source>
        <dbReference type="ARBA" id="ARBA00022617"/>
    </source>
</evidence>
<dbReference type="PRINTS" id="PR00463">
    <property type="entry name" value="EP450I"/>
</dbReference>
<evidence type="ECO:0000256" key="10">
    <source>
        <dbReference type="ARBA" id="ARBA00023004"/>
    </source>
</evidence>
<dbReference type="PRINTS" id="PR00385">
    <property type="entry name" value="P450"/>
</dbReference>
<keyword evidence="15" id="KW-1133">Transmembrane helix</keyword>
<proteinExistence type="inferred from homology"/>
<dbReference type="SUPFAM" id="SSF48264">
    <property type="entry name" value="Cytochrome P450"/>
    <property type="match status" value="1"/>
</dbReference>
<keyword evidence="6 13" id="KW-0479">Metal-binding</keyword>
<protein>
    <submittedName>
        <fullName evidence="16">Uncharacterized protein</fullName>
    </submittedName>
</protein>
<dbReference type="GO" id="GO:0016705">
    <property type="term" value="F:oxidoreductase activity, acting on paired donors, with incorporation or reduction of molecular oxygen"/>
    <property type="evidence" value="ECO:0007669"/>
    <property type="project" value="InterPro"/>
</dbReference>
<dbReference type="InterPro" id="IPR017972">
    <property type="entry name" value="Cyt_P450_CS"/>
</dbReference>
<keyword evidence="17" id="KW-1185">Reference proteome</keyword>
<reference evidence="16" key="1">
    <citation type="submission" date="2020-06" db="EMBL/GenBank/DDBJ databases">
        <title>Draft genome of Bugula neritina, a colonial animal packing powerful symbionts and potential medicines.</title>
        <authorList>
            <person name="Rayko M."/>
        </authorList>
    </citation>
    <scope>NUCLEOTIDE SEQUENCE [LARGE SCALE GENOMIC DNA]</scope>
    <source>
        <strain evidence="16">Kwan_BN1</strain>
    </source>
</reference>
<accession>A0A7J7J3M0</accession>
<comment type="cofactor">
    <cofactor evidence="1 13">
        <name>heme</name>
        <dbReference type="ChEBI" id="CHEBI:30413"/>
    </cofactor>
</comment>
<dbReference type="AlphaFoldDB" id="A0A7J7J3M0"/>
<evidence type="ECO:0000256" key="6">
    <source>
        <dbReference type="ARBA" id="ARBA00022723"/>
    </source>
</evidence>
<evidence type="ECO:0000256" key="3">
    <source>
        <dbReference type="ARBA" id="ARBA00004406"/>
    </source>
</evidence>
<evidence type="ECO:0000256" key="1">
    <source>
        <dbReference type="ARBA" id="ARBA00001971"/>
    </source>
</evidence>
<comment type="caution">
    <text evidence="16">The sequence shown here is derived from an EMBL/GenBank/DDBJ whole genome shotgun (WGS) entry which is preliminary data.</text>
</comment>
<dbReference type="InterPro" id="IPR001128">
    <property type="entry name" value="Cyt_P450"/>
</dbReference>
<dbReference type="EMBL" id="VXIV02003148">
    <property type="protein sequence ID" value="KAF6020715.1"/>
    <property type="molecule type" value="Genomic_DNA"/>
</dbReference>
<dbReference type="OrthoDB" id="6081913at2759"/>
<dbReference type="FunFam" id="1.10.630.10:FF:000238">
    <property type="entry name" value="Cytochrome P450 2A6"/>
    <property type="match status" value="1"/>
</dbReference>
<name>A0A7J7J3M0_BUGNE</name>
<dbReference type="Proteomes" id="UP000593567">
    <property type="component" value="Unassembled WGS sequence"/>
</dbReference>
<evidence type="ECO:0000313" key="16">
    <source>
        <dbReference type="EMBL" id="KAF6020715.1"/>
    </source>
</evidence>
<evidence type="ECO:0000256" key="11">
    <source>
        <dbReference type="ARBA" id="ARBA00023033"/>
    </source>
</evidence>
<dbReference type="GO" id="GO:0005506">
    <property type="term" value="F:iron ion binding"/>
    <property type="evidence" value="ECO:0007669"/>
    <property type="project" value="InterPro"/>
</dbReference>
<dbReference type="InterPro" id="IPR050182">
    <property type="entry name" value="Cytochrome_P450_fam2"/>
</dbReference>
<feature type="transmembrane region" description="Helical" evidence="15">
    <location>
        <begin position="6"/>
        <end position="25"/>
    </location>
</feature>
<dbReference type="Gene3D" id="1.10.630.10">
    <property type="entry name" value="Cytochrome P450"/>
    <property type="match status" value="1"/>
</dbReference>
<dbReference type="GO" id="GO:0004497">
    <property type="term" value="F:monooxygenase activity"/>
    <property type="evidence" value="ECO:0007669"/>
    <property type="project" value="UniProtKB-KW"/>
</dbReference>
<evidence type="ECO:0000256" key="2">
    <source>
        <dbReference type="ARBA" id="ARBA00004174"/>
    </source>
</evidence>
<keyword evidence="10 13" id="KW-0408">Iron</keyword>
<keyword evidence="8" id="KW-0492">Microsome</keyword>
<dbReference type="InterPro" id="IPR036396">
    <property type="entry name" value="Cyt_P450_sf"/>
</dbReference>
<dbReference type="GO" id="GO:0005789">
    <property type="term" value="C:endoplasmic reticulum membrane"/>
    <property type="evidence" value="ECO:0007669"/>
    <property type="project" value="UniProtKB-SubCell"/>
</dbReference>
<evidence type="ECO:0000256" key="4">
    <source>
        <dbReference type="ARBA" id="ARBA00010617"/>
    </source>
</evidence>
<keyword evidence="7" id="KW-0256">Endoplasmic reticulum</keyword>
<comment type="similarity">
    <text evidence="4 14">Belongs to the cytochrome P450 family.</text>
</comment>
<dbReference type="InterPro" id="IPR002401">
    <property type="entry name" value="Cyt_P450_E_grp-I"/>
</dbReference>
<evidence type="ECO:0000313" key="17">
    <source>
        <dbReference type="Proteomes" id="UP000593567"/>
    </source>
</evidence>
<evidence type="ECO:0000256" key="12">
    <source>
        <dbReference type="ARBA" id="ARBA00023136"/>
    </source>
</evidence>
<sequence>MWITFILFNIICLIIILKSVLSYLLNIRKLPRGPIPIPFYGNKTPKDVHPGLCQWYSDLRDMYGDIFTVYHGSKPTIVVNGFDTVNELLINNGSIVHTRPESGVLSFLHDGAGLVWNNSSYKTIRKISSIAMKSSIHSSESDINEKLREVLKGFEGCVIDLSNPLKDLVSDNICQLIFGEENKEKFGKIMELHFGSLQLLGVNKVDSIIRLPFLKYLPGFSSNWKESIEYKNKFKGYMGEILQEQTRQFTSDKICENFFDTFIRHRQTQKTNQLGVEDCFATVMQLMLAGMDAVHGSLMWLFLYITIDTSVQQKMIEEIISEIGLETRPRQKHMSSLPYCMAVIYETLRISNVAFTSLPYTNQETVTIKETTIPANSSIIVNLVSINKDPVTFPEPEKFLPDRFVDKDGNLQNITQFAPFSIGRRACLGEAFSKAGIFTAMVTVLQKYELCSVEGEAYETKPMMGFLSTPPPYKLLLKSRTSSTTSQE</sequence>
<keyword evidence="15" id="KW-0812">Transmembrane</keyword>
<keyword evidence="9 14" id="KW-0560">Oxidoreductase</keyword>
<keyword evidence="5 13" id="KW-0349">Heme</keyword>
<dbReference type="Pfam" id="PF00067">
    <property type="entry name" value="p450"/>
    <property type="match status" value="1"/>
</dbReference>